<organism evidence="1 2">
    <name type="scientific">Rhodoblastus acidophilus</name>
    <name type="common">Rhodopseudomonas acidophila</name>
    <dbReference type="NCBI Taxonomy" id="1074"/>
    <lineage>
        <taxon>Bacteria</taxon>
        <taxon>Pseudomonadati</taxon>
        <taxon>Pseudomonadota</taxon>
        <taxon>Alphaproteobacteria</taxon>
        <taxon>Hyphomicrobiales</taxon>
        <taxon>Rhodoblastaceae</taxon>
        <taxon>Rhodoblastus</taxon>
    </lineage>
</organism>
<protein>
    <submittedName>
        <fullName evidence="1">Uncharacterized protein</fullName>
    </submittedName>
</protein>
<sequence>MRDKSQSSTHARPMAATAKHKFALNAQVLLDGKSDGAVFKITRLLPDGGSGLQYRIKNEQEGYERVVVERLLTAARG</sequence>
<evidence type="ECO:0000313" key="2">
    <source>
        <dbReference type="Proteomes" id="UP000198418"/>
    </source>
</evidence>
<evidence type="ECO:0000313" key="1">
    <source>
        <dbReference type="EMBL" id="SNB65676.1"/>
    </source>
</evidence>
<dbReference type="Proteomes" id="UP000198418">
    <property type="component" value="Unassembled WGS sequence"/>
</dbReference>
<name>A0A212R0Y6_RHOAC</name>
<keyword evidence="2" id="KW-1185">Reference proteome</keyword>
<reference evidence="2" key="1">
    <citation type="submission" date="2017-06" db="EMBL/GenBank/DDBJ databases">
        <authorList>
            <person name="Varghese N."/>
            <person name="Submissions S."/>
        </authorList>
    </citation>
    <scope>NUCLEOTIDE SEQUENCE [LARGE SCALE GENOMIC DNA]</scope>
    <source>
        <strain evidence="2">DSM 137</strain>
    </source>
</reference>
<dbReference type="EMBL" id="FYDG01000002">
    <property type="protein sequence ID" value="SNB65676.1"/>
    <property type="molecule type" value="Genomic_DNA"/>
</dbReference>
<dbReference type="AlphaFoldDB" id="A0A212R0Y6"/>
<proteinExistence type="predicted"/>
<accession>A0A212R0Y6</accession>
<gene>
    <name evidence="1" type="ORF">SAMN06265338_102283</name>
</gene>